<feature type="compositionally biased region" description="Polar residues" evidence="1">
    <location>
        <begin position="84"/>
        <end position="98"/>
    </location>
</feature>
<dbReference type="OrthoDB" id="3167181at2759"/>
<proteinExistence type="predicted"/>
<dbReference type="AlphaFoldDB" id="A0A166HMR5"/>
<gene>
    <name evidence="3" type="ORF">FIBSPDRAFT_1045784</name>
</gene>
<feature type="transmembrane region" description="Helical" evidence="2">
    <location>
        <begin position="37"/>
        <end position="59"/>
    </location>
</feature>
<dbReference type="EMBL" id="KV417567">
    <property type="protein sequence ID" value="KZP19030.1"/>
    <property type="molecule type" value="Genomic_DNA"/>
</dbReference>
<keyword evidence="4" id="KW-1185">Reference proteome</keyword>
<organism evidence="3 4">
    <name type="scientific">Athelia psychrophila</name>
    <dbReference type="NCBI Taxonomy" id="1759441"/>
    <lineage>
        <taxon>Eukaryota</taxon>
        <taxon>Fungi</taxon>
        <taxon>Dikarya</taxon>
        <taxon>Basidiomycota</taxon>
        <taxon>Agaricomycotina</taxon>
        <taxon>Agaricomycetes</taxon>
        <taxon>Agaricomycetidae</taxon>
        <taxon>Atheliales</taxon>
        <taxon>Atheliaceae</taxon>
        <taxon>Athelia</taxon>
    </lineage>
</organism>
<evidence type="ECO:0000256" key="1">
    <source>
        <dbReference type="SAM" id="MobiDB-lite"/>
    </source>
</evidence>
<dbReference type="Proteomes" id="UP000076532">
    <property type="component" value="Unassembled WGS sequence"/>
</dbReference>
<keyword evidence="2" id="KW-0812">Transmembrane</keyword>
<evidence type="ECO:0000313" key="4">
    <source>
        <dbReference type="Proteomes" id="UP000076532"/>
    </source>
</evidence>
<reference evidence="3 4" key="1">
    <citation type="journal article" date="2016" name="Mol. Biol. Evol.">
        <title>Comparative Genomics of Early-Diverging Mushroom-Forming Fungi Provides Insights into the Origins of Lignocellulose Decay Capabilities.</title>
        <authorList>
            <person name="Nagy L.G."/>
            <person name="Riley R."/>
            <person name="Tritt A."/>
            <person name="Adam C."/>
            <person name="Daum C."/>
            <person name="Floudas D."/>
            <person name="Sun H."/>
            <person name="Yadav J.S."/>
            <person name="Pangilinan J."/>
            <person name="Larsson K.H."/>
            <person name="Matsuura K."/>
            <person name="Barry K."/>
            <person name="Labutti K."/>
            <person name="Kuo R."/>
            <person name="Ohm R.A."/>
            <person name="Bhattacharya S.S."/>
            <person name="Shirouzu T."/>
            <person name="Yoshinaga Y."/>
            <person name="Martin F.M."/>
            <person name="Grigoriev I.V."/>
            <person name="Hibbett D.S."/>
        </authorList>
    </citation>
    <scope>NUCLEOTIDE SEQUENCE [LARGE SCALE GENOMIC DNA]</scope>
    <source>
        <strain evidence="3 4">CBS 109695</strain>
    </source>
</reference>
<accession>A0A166HMR5</accession>
<keyword evidence="2" id="KW-0472">Membrane</keyword>
<feature type="region of interest" description="Disordered" evidence="1">
    <location>
        <begin position="73"/>
        <end position="98"/>
    </location>
</feature>
<evidence type="ECO:0000313" key="3">
    <source>
        <dbReference type="EMBL" id="KZP19030.1"/>
    </source>
</evidence>
<evidence type="ECO:0000256" key="2">
    <source>
        <dbReference type="SAM" id="Phobius"/>
    </source>
</evidence>
<protein>
    <submittedName>
        <fullName evidence="3">Uncharacterized protein</fullName>
    </submittedName>
</protein>
<sequence>MTDNRSTYEIALSPTTSCSDTVTLFSSFASTSPSRSFAMQFFTSFAVLAIALATVNVGAVEVETNAARMARGLPPKAPYKRGSPTWNAPQHKPSSSPNKCGEFLSECKRDGDCCWGPCVWGFCDL</sequence>
<keyword evidence="2" id="KW-1133">Transmembrane helix</keyword>
<name>A0A166HMR5_9AGAM</name>